<evidence type="ECO:0000313" key="3">
    <source>
        <dbReference type="Proteomes" id="UP000037643"/>
    </source>
</evidence>
<proteinExistence type="predicted"/>
<dbReference type="KEGG" id="amx:AM2010_2150"/>
<dbReference type="InterPro" id="IPR017946">
    <property type="entry name" value="PLC-like_Pdiesterase_TIM-brl"/>
</dbReference>
<dbReference type="GO" id="GO:0008081">
    <property type="term" value="F:phosphoric diester hydrolase activity"/>
    <property type="evidence" value="ECO:0007669"/>
    <property type="project" value="InterPro"/>
</dbReference>
<evidence type="ECO:0000313" key="2">
    <source>
        <dbReference type="EMBL" id="AKM08210.1"/>
    </source>
</evidence>
<reference evidence="2 3" key="1">
    <citation type="submission" date="2015-06" db="EMBL/GenBank/DDBJ databases">
        <authorList>
            <person name="Kim K.M."/>
        </authorList>
    </citation>
    <scope>NUCLEOTIDE SEQUENCE [LARGE SCALE GENOMIC DNA]</scope>
    <source>
        <strain evidence="2 3">KCTC 22370</strain>
    </source>
</reference>
<dbReference type="Pfam" id="PF03009">
    <property type="entry name" value="GDPD"/>
    <property type="match status" value="1"/>
</dbReference>
<keyword evidence="3" id="KW-1185">Reference proteome</keyword>
<gene>
    <name evidence="2" type="ORF">AM2010_2150</name>
</gene>
<accession>A0A0G3X9J1</accession>
<dbReference type="Gene3D" id="3.20.20.190">
    <property type="entry name" value="Phosphatidylinositol (PI) phosphodiesterase"/>
    <property type="match status" value="1"/>
</dbReference>
<dbReference type="InterPro" id="IPR030395">
    <property type="entry name" value="GP_PDE_dom"/>
</dbReference>
<evidence type="ECO:0000259" key="1">
    <source>
        <dbReference type="Pfam" id="PF03009"/>
    </source>
</evidence>
<dbReference type="STRING" id="543877.AM2010_2150"/>
<dbReference type="AlphaFoldDB" id="A0A0G3X9J1"/>
<dbReference type="Proteomes" id="UP000037643">
    <property type="component" value="Chromosome"/>
</dbReference>
<feature type="domain" description="GP-PDE" evidence="1">
    <location>
        <begin position="74"/>
        <end position="169"/>
    </location>
</feature>
<sequence>MRWLRYLAFAAALAFLVLTVVNASWLAPEPKGAVKLIANGGLRQLAAPDAPVGADRDAEVDAPCPGTRIEQPAHDYLENTAPSIARAAKLGAQVIAIDVASTADGQIALFADQMLDCRTDGSGAVSETAMAALKALDAGHGYSAEGGTYPLRGSGTGAIPSLDEAIRAAGRARLLYRFTGQEAQEADRLAAALRAAGRDPVAAGDGFYGSPAPIARIAQIHPDAWAFSPESARKCTSAYMWQGWFGIVPAACRGGTMTIPLDRQWAFAGWPNRLIARMEEAGARIVVVTGGDAAAPAGLTFPEQLGDIPASFNGYAFVDDGFTVIPALINRFDDRSQAEIDAAQAALERRRAAR</sequence>
<dbReference type="PATRIC" id="fig|543877.4.peg.2184"/>
<organism evidence="2 3">
    <name type="scientific">Pelagerythrobacter marensis</name>
    <dbReference type="NCBI Taxonomy" id="543877"/>
    <lineage>
        <taxon>Bacteria</taxon>
        <taxon>Pseudomonadati</taxon>
        <taxon>Pseudomonadota</taxon>
        <taxon>Alphaproteobacteria</taxon>
        <taxon>Sphingomonadales</taxon>
        <taxon>Erythrobacteraceae</taxon>
        <taxon>Pelagerythrobacter</taxon>
    </lineage>
</organism>
<dbReference type="GO" id="GO:0006629">
    <property type="term" value="P:lipid metabolic process"/>
    <property type="evidence" value="ECO:0007669"/>
    <property type="project" value="InterPro"/>
</dbReference>
<dbReference type="PANTHER" id="PTHR43805">
    <property type="entry name" value="GLYCEROPHOSPHORYL DIESTER PHOSPHODIESTERASE"/>
    <property type="match status" value="1"/>
</dbReference>
<name>A0A0G3X9J1_9SPHN</name>
<dbReference type="OrthoDB" id="9795622at2"/>
<dbReference type="PANTHER" id="PTHR43805:SF1">
    <property type="entry name" value="GP-PDE DOMAIN-CONTAINING PROTEIN"/>
    <property type="match status" value="1"/>
</dbReference>
<protein>
    <recommendedName>
        <fullName evidence="1">GP-PDE domain-containing protein</fullName>
    </recommendedName>
</protein>
<dbReference type="RefSeq" id="WP_047807072.1">
    <property type="nucleotide sequence ID" value="NZ_CP011805.1"/>
</dbReference>
<dbReference type="EMBL" id="CP011805">
    <property type="protein sequence ID" value="AKM08210.1"/>
    <property type="molecule type" value="Genomic_DNA"/>
</dbReference>
<dbReference type="SUPFAM" id="SSF51695">
    <property type="entry name" value="PLC-like phosphodiesterases"/>
    <property type="match status" value="1"/>
</dbReference>